<comment type="caution">
    <text evidence="7">The sequence shown here is derived from an EMBL/GenBank/DDBJ whole genome shotgun (WGS) entry which is preliminary data.</text>
</comment>
<dbReference type="Pfam" id="PF00004">
    <property type="entry name" value="AAA"/>
    <property type="match status" value="1"/>
</dbReference>
<evidence type="ECO:0000256" key="3">
    <source>
        <dbReference type="RuleBase" id="RU003651"/>
    </source>
</evidence>
<evidence type="ECO:0000313" key="7">
    <source>
        <dbReference type="EMBL" id="KAG5457859.1"/>
    </source>
</evidence>
<dbReference type="OrthoDB" id="27435at2759"/>
<dbReference type="PANTHER" id="PTHR23077:SF27">
    <property type="entry name" value="ATPASE FAMILY GENE 2 PROTEIN HOMOLOG A"/>
    <property type="match status" value="1"/>
</dbReference>
<dbReference type="GO" id="GO:0016887">
    <property type="term" value="F:ATP hydrolysis activity"/>
    <property type="evidence" value="ECO:0007669"/>
    <property type="project" value="InterPro"/>
</dbReference>
<dbReference type="InterPro" id="IPR003960">
    <property type="entry name" value="ATPase_AAA_CS"/>
</dbReference>
<keyword evidence="7" id="KW-0378">Hydrolase</keyword>
<proteinExistence type="inferred from homology"/>
<protein>
    <submittedName>
        <fullName evidence="7">P-loop containing nucleoside triphosphate hydrolase protein</fullName>
    </submittedName>
</protein>
<feature type="region of interest" description="Disordered" evidence="4">
    <location>
        <begin position="358"/>
        <end position="377"/>
    </location>
</feature>
<dbReference type="InterPro" id="IPR041569">
    <property type="entry name" value="AAA_lid_3"/>
</dbReference>
<dbReference type="InterPro" id="IPR027417">
    <property type="entry name" value="P-loop_NTPase"/>
</dbReference>
<dbReference type="PANTHER" id="PTHR23077">
    <property type="entry name" value="AAA-FAMILY ATPASE"/>
    <property type="match status" value="1"/>
</dbReference>
<evidence type="ECO:0000256" key="1">
    <source>
        <dbReference type="ARBA" id="ARBA00022741"/>
    </source>
</evidence>
<evidence type="ECO:0000256" key="2">
    <source>
        <dbReference type="ARBA" id="ARBA00022840"/>
    </source>
</evidence>
<dbReference type="Pfam" id="PF17862">
    <property type="entry name" value="AAA_lid_3"/>
    <property type="match status" value="1"/>
</dbReference>
<evidence type="ECO:0000256" key="4">
    <source>
        <dbReference type="SAM" id="MobiDB-lite"/>
    </source>
</evidence>
<keyword evidence="1 3" id="KW-0547">Nucleotide-binding</keyword>
<gene>
    <name evidence="7" type="ORF">BJ554DRAFT_2023</name>
</gene>
<evidence type="ECO:0000313" key="8">
    <source>
        <dbReference type="Proteomes" id="UP000673691"/>
    </source>
</evidence>
<evidence type="ECO:0000259" key="6">
    <source>
        <dbReference type="Pfam" id="PF17862"/>
    </source>
</evidence>
<accession>A0A8H7ZR66</accession>
<dbReference type="Gene3D" id="1.10.8.60">
    <property type="match status" value="1"/>
</dbReference>
<keyword evidence="2 3" id="KW-0067">ATP-binding</keyword>
<feature type="domain" description="AAA ATPase AAA+ lid" evidence="6">
    <location>
        <begin position="374"/>
        <end position="406"/>
    </location>
</feature>
<keyword evidence="8" id="KW-1185">Reference proteome</keyword>
<feature type="domain" description="ATPase AAA-type core" evidence="5">
    <location>
        <begin position="281"/>
        <end position="336"/>
    </location>
</feature>
<name>A0A8H7ZR66_9FUNG</name>
<organism evidence="7 8">
    <name type="scientific">Olpidium bornovanus</name>
    <dbReference type="NCBI Taxonomy" id="278681"/>
    <lineage>
        <taxon>Eukaryota</taxon>
        <taxon>Fungi</taxon>
        <taxon>Fungi incertae sedis</taxon>
        <taxon>Olpidiomycota</taxon>
        <taxon>Olpidiomycotina</taxon>
        <taxon>Olpidiomycetes</taxon>
        <taxon>Olpidiales</taxon>
        <taxon>Olpidiaceae</taxon>
        <taxon>Olpidium</taxon>
    </lineage>
</organism>
<dbReference type="EMBL" id="JAEFCI010009356">
    <property type="protein sequence ID" value="KAG5457859.1"/>
    <property type="molecule type" value="Genomic_DNA"/>
</dbReference>
<dbReference type="GO" id="GO:0005737">
    <property type="term" value="C:cytoplasm"/>
    <property type="evidence" value="ECO:0007669"/>
    <property type="project" value="TreeGrafter"/>
</dbReference>
<dbReference type="InterPro" id="IPR003959">
    <property type="entry name" value="ATPase_AAA_core"/>
</dbReference>
<reference evidence="7 8" key="1">
    <citation type="journal article" name="Sci. Rep.">
        <title>Genome-scale phylogenetic analyses confirm Olpidium as the closest living zoosporic fungus to the non-flagellated, terrestrial fungi.</title>
        <authorList>
            <person name="Chang Y."/>
            <person name="Rochon D."/>
            <person name="Sekimoto S."/>
            <person name="Wang Y."/>
            <person name="Chovatia M."/>
            <person name="Sandor L."/>
            <person name="Salamov A."/>
            <person name="Grigoriev I.V."/>
            <person name="Stajich J.E."/>
            <person name="Spatafora J.W."/>
        </authorList>
    </citation>
    <scope>NUCLEOTIDE SEQUENCE [LARGE SCALE GENOMIC DNA]</scope>
    <source>
        <strain evidence="7">S191</strain>
    </source>
</reference>
<dbReference type="InterPro" id="IPR050168">
    <property type="entry name" value="AAA_ATPase_domain"/>
</dbReference>
<dbReference type="Proteomes" id="UP000673691">
    <property type="component" value="Unassembled WGS sequence"/>
</dbReference>
<comment type="similarity">
    <text evidence="3">Belongs to the AAA ATPase family.</text>
</comment>
<sequence>MSHLSAVMVVCSGALLRVNERGYGGHSWESGATDKKGRTAAFAVVHTLYCRRNVAGRLRVVGRLGEPANGVPRLDAAGEIGLSAVQRRSASLRLGDFVDVTDIGAEPPEARRLTLEPLAPFSTSDASFELYAQEALVDVRFVCKGAIVSLVFGGENRLFRIAELVSWSPPAEGVALPVCRSTRRTEIKLRTASRPPEAAKDDAVSDDLQVNYASIGGSLDQVAVIRQMVELPLKQPELFSRTFGGTLLARAVAAEAGASVYVVNGAEIISKYYGETEKKLEKRVVATLLTLMDGTSGGGGDVVGDRVVVIAATNRANSLDEALRRPGRFDREVEVGQWRTQQIHLRTLDARLIIPDAPRRPEFHRPSTPNTLSDSDVRDVASKAHGYVGADLAAVCREAGIKAVKKAVLRGKRALAAVWPPSARPGCHVPRS</sequence>
<dbReference type="GO" id="GO:0005524">
    <property type="term" value="F:ATP binding"/>
    <property type="evidence" value="ECO:0007669"/>
    <property type="project" value="UniProtKB-KW"/>
</dbReference>
<dbReference type="PROSITE" id="PS00674">
    <property type="entry name" value="AAA"/>
    <property type="match status" value="1"/>
</dbReference>
<evidence type="ECO:0000259" key="5">
    <source>
        <dbReference type="Pfam" id="PF00004"/>
    </source>
</evidence>
<dbReference type="SUPFAM" id="SSF52540">
    <property type="entry name" value="P-loop containing nucleoside triphosphate hydrolases"/>
    <property type="match status" value="1"/>
</dbReference>
<dbReference type="Gene3D" id="3.40.50.300">
    <property type="entry name" value="P-loop containing nucleotide triphosphate hydrolases"/>
    <property type="match status" value="2"/>
</dbReference>
<dbReference type="AlphaFoldDB" id="A0A8H7ZR66"/>